<evidence type="ECO:0000313" key="18">
    <source>
        <dbReference type="Proteomes" id="UP000678499"/>
    </source>
</evidence>
<dbReference type="EMBL" id="OA882277">
    <property type="protein sequence ID" value="CAD7274363.1"/>
    <property type="molecule type" value="Genomic_DNA"/>
</dbReference>
<evidence type="ECO:0000259" key="16">
    <source>
        <dbReference type="PROSITE" id="PS52035"/>
    </source>
</evidence>
<keyword evidence="6" id="KW-0479">Metal-binding</keyword>
<evidence type="ECO:0000256" key="9">
    <source>
        <dbReference type="ARBA" id="ARBA00022833"/>
    </source>
</evidence>
<proteinExistence type="inferred from homology"/>
<dbReference type="InterPro" id="IPR036990">
    <property type="entry name" value="M14A-like_propep"/>
</dbReference>
<keyword evidence="18" id="KW-1185">Reference proteome</keyword>
<evidence type="ECO:0000256" key="13">
    <source>
        <dbReference type="ARBA" id="ARBA00023157"/>
    </source>
</evidence>
<evidence type="ECO:0000256" key="14">
    <source>
        <dbReference type="PROSITE-ProRule" id="PRU01379"/>
    </source>
</evidence>
<evidence type="ECO:0000256" key="7">
    <source>
        <dbReference type="ARBA" id="ARBA00022729"/>
    </source>
</evidence>
<comment type="function">
    <text evidence="2">Extracellular metalloprotease that contributes to pathogenicity.</text>
</comment>
<evidence type="ECO:0000313" key="17">
    <source>
        <dbReference type="EMBL" id="CAD7274363.1"/>
    </source>
</evidence>
<dbReference type="GO" id="GO:0008270">
    <property type="term" value="F:zinc ion binding"/>
    <property type="evidence" value="ECO:0007669"/>
    <property type="project" value="InterPro"/>
</dbReference>
<dbReference type="SMART" id="SM00631">
    <property type="entry name" value="Zn_pept"/>
    <property type="match status" value="1"/>
</dbReference>
<dbReference type="Gene3D" id="3.30.70.340">
    <property type="entry name" value="Metallocarboxypeptidase-like"/>
    <property type="match status" value="1"/>
</dbReference>
<dbReference type="SUPFAM" id="SSF54897">
    <property type="entry name" value="Protease propeptides/inhibitors"/>
    <property type="match status" value="1"/>
</dbReference>
<keyword evidence="10" id="KW-0843">Virulence</keyword>
<dbReference type="GO" id="GO:0006508">
    <property type="term" value="P:proteolysis"/>
    <property type="evidence" value="ECO:0007669"/>
    <property type="project" value="UniProtKB-KW"/>
</dbReference>
<dbReference type="InterPro" id="IPR000834">
    <property type="entry name" value="Peptidase_M14"/>
</dbReference>
<dbReference type="GO" id="GO:0004181">
    <property type="term" value="F:metallocarboxypeptidase activity"/>
    <property type="evidence" value="ECO:0007669"/>
    <property type="project" value="InterPro"/>
</dbReference>
<dbReference type="Pfam" id="PF00246">
    <property type="entry name" value="Peptidase_M14"/>
    <property type="match status" value="2"/>
</dbReference>
<dbReference type="Gene3D" id="3.40.630.10">
    <property type="entry name" value="Zn peptidases"/>
    <property type="match status" value="1"/>
</dbReference>
<dbReference type="EMBL" id="CAJPEX010000240">
    <property type="protein sequence ID" value="CAG0914515.1"/>
    <property type="molecule type" value="Genomic_DNA"/>
</dbReference>
<dbReference type="GO" id="GO:0005615">
    <property type="term" value="C:extracellular space"/>
    <property type="evidence" value="ECO:0007669"/>
    <property type="project" value="TreeGrafter"/>
</dbReference>
<gene>
    <name evidence="17" type="ORF">NMOB1V02_LOCUS2198</name>
</gene>
<dbReference type="Pfam" id="PF02244">
    <property type="entry name" value="Propep_M14"/>
    <property type="match status" value="1"/>
</dbReference>
<accession>A0A7R9BH24</accession>
<evidence type="ECO:0000256" key="10">
    <source>
        <dbReference type="ARBA" id="ARBA00023026"/>
    </source>
</evidence>
<evidence type="ECO:0000256" key="5">
    <source>
        <dbReference type="ARBA" id="ARBA00022670"/>
    </source>
</evidence>
<reference evidence="17" key="1">
    <citation type="submission" date="2020-11" db="EMBL/GenBank/DDBJ databases">
        <authorList>
            <person name="Tran Van P."/>
        </authorList>
    </citation>
    <scope>NUCLEOTIDE SEQUENCE</scope>
</reference>
<dbReference type="Proteomes" id="UP000678499">
    <property type="component" value="Unassembled WGS sequence"/>
</dbReference>
<dbReference type="PRINTS" id="PR00765">
    <property type="entry name" value="CRBOXYPTASEA"/>
</dbReference>
<keyword evidence="8" id="KW-0378">Hydrolase</keyword>
<comment type="similarity">
    <text evidence="3 14">Belongs to the peptidase M14 family.</text>
</comment>
<feature type="active site" description="Proton donor/acceptor" evidence="14">
    <location>
        <position position="414"/>
    </location>
</feature>
<evidence type="ECO:0000256" key="3">
    <source>
        <dbReference type="ARBA" id="ARBA00005988"/>
    </source>
</evidence>
<sequence>MTSEIARLIASKILSSMNMAGISSVRCLCLAFSSLIISSSLIDGATGSADGTKWSSYHGYKVIRTEPVPGVNFNFEDREILLNKLDASDDHTKNVSIWKNSMATANIDLMVAPDHFKIVASVLDEHNMPWRVMIPDVHERVKRQAESPMYSDEQQQYSSTDEDNFLPDSFRLDEYHTVKEIYAWMEAMAKKHPTMMRTKDIGLSFEKRPLKIIIVDPGKAARKIWIDGGIHAREWASIGVATHFIDSLIYKYEEYKDVIDRYQWHIMPVMNVDGYAYAKSTDRLWRKTRSMTDSVFGCRGVDANRNWNFRWRLGAKKDPCSGLYAGQYPESEKCVQAVGKYVKTMSSMGNVVAFITLHSYGQLWMSPWGYASLYPPNYENLLAPVTNRKISPASGSSDDWAFAVANIPFVYTVELRDTGEHGFLLPPDQIKPTGEEIFSGILAAAEEISNILDGDLLGPAKSNSSAENMDDPQEYD</sequence>
<evidence type="ECO:0000256" key="2">
    <source>
        <dbReference type="ARBA" id="ARBA00003091"/>
    </source>
</evidence>
<evidence type="ECO:0000256" key="4">
    <source>
        <dbReference type="ARBA" id="ARBA00022645"/>
    </source>
</evidence>
<evidence type="ECO:0000256" key="1">
    <source>
        <dbReference type="ARBA" id="ARBA00001947"/>
    </source>
</evidence>
<dbReference type="OrthoDB" id="3626597at2759"/>
<dbReference type="FunFam" id="3.40.630.10:FF:000084">
    <property type="entry name" value="Carboxypeptidase B2"/>
    <property type="match status" value="1"/>
</dbReference>
<feature type="region of interest" description="Disordered" evidence="15">
    <location>
        <begin position="144"/>
        <end position="163"/>
    </location>
</feature>
<dbReference type="InterPro" id="IPR003146">
    <property type="entry name" value="M14A_act_pep"/>
</dbReference>
<keyword evidence="12" id="KW-0865">Zymogen</keyword>
<evidence type="ECO:0000256" key="8">
    <source>
        <dbReference type="ARBA" id="ARBA00022801"/>
    </source>
</evidence>
<organism evidence="17">
    <name type="scientific">Notodromas monacha</name>
    <dbReference type="NCBI Taxonomy" id="399045"/>
    <lineage>
        <taxon>Eukaryota</taxon>
        <taxon>Metazoa</taxon>
        <taxon>Ecdysozoa</taxon>
        <taxon>Arthropoda</taxon>
        <taxon>Crustacea</taxon>
        <taxon>Oligostraca</taxon>
        <taxon>Ostracoda</taxon>
        <taxon>Podocopa</taxon>
        <taxon>Podocopida</taxon>
        <taxon>Cypridocopina</taxon>
        <taxon>Cypridoidea</taxon>
        <taxon>Cyprididae</taxon>
        <taxon>Notodromas</taxon>
    </lineage>
</organism>
<evidence type="ECO:0000256" key="15">
    <source>
        <dbReference type="SAM" id="MobiDB-lite"/>
    </source>
</evidence>
<keyword evidence="5" id="KW-0645">Protease</keyword>
<keyword evidence="13" id="KW-1015">Disulfide bond</keyword>
<name>A0A7R9BH24_9CRUS</name>
<dbReference type="SUPFAM" id="SSF53187">
    <property type="entry name" value="Zn-dependent exopeptidases"/>
    <property type="match status" value="1"/>
</dbReference>
<evidence type="ECO:0000256" key="11">
    <source>
        <dbReference type="ARBA" id="ARBA00023049"/>
    </source>
</evidence>
<feature type="domain" description="Peptidase M14" evidence="16">
    <location>
        <begin position="174"/>
        <end position="448"/>
    </location>
</feature>
<comment type="cofactor">
    <cofactor evidence="1">
        <name>Zn(2+)</name>
        <dbReference type="ChEBI" id="CHEBI:29105"/>
    </cofactor>
</comment>
<evidence type="ECO:0000256" key="6">
    <source>
        <dbReference type="ARBA" id="ARBA00022723"/>
    </source>
</evidence>
<protein>
    <recommendedName>
        <fullName evidence="16">Peptidase M14 domain-containing protein</fullName>
    </recommendedName>
</protein>
<dbReference type="PROSITE" id="PS52035">
    <property type="entry name" value="PEPTIDASE_M14"/>
    <property type="match status" value="1"/>
</dbReference>
<evidence type="ECO:0000256" key="12">
    <source>
        <dbReference type="ARBA" id="ARBA00023145"/>
    </source>
</evidence>
<keyword evidence="4" id="KW-0121">Carboxypeptidase</keyword>
<dbReference type="PANTHER" id="PTHR11705:SF143">
    <property type="entry name" value="SLL0236 PROTEIN"/>
    <property type="match status" value="1"/>
</dbReference>
<keyword evidence="11" id="KW-0482">Metalloprotease</keyword>
<keyword evidence="9" id="KW-0862">Zinc</keyword>
<dbReference type="CDD" id="cd03860">
    <property type="entry name" value="M14_CP_A-B_like"/>
    <property type="match status" value="1"/>
</dbReference>
<keyword evidence="7" id="KW-0732">Signal</keyword>
<dbReference type="AlphaFoldDB" id="A0A7R9BH24"/>
<dbReference type="PANTHER" id="PTHR11705">
    <property type="entry name" value="PROTEASE FAMILY M14 CARBOXYPEPTIDASE A,B"/>
    <property type="match status" value="1"/>
</dbReference>